<sequence length="234" mass="24284">RKKAPSISGEREQLQQRQERLVTDWETTSTVGVSSLSGSRSLRRRSVDRELTGASSGVSFSGLLPAKRQATSNNTCISSSASPEEEDWCLSDVIFVEDGRTQPVGVVLKVDGGIAAVKFLKEQERACLAVNCMYSPVTTLINSLAGGCGGSTAGSSCISGPLSGSSVVTGKLTPSCTGNMTYTTSAFLPASGSSSSGQASSSPGGATVPTTTSSTVLQVSNDPMAWLNVRAWRF</sequence>
<feature type="non-terminal residue" evidence="2">
    <location>
        <position position="1"/>
    </location>
</feature>
<dbReference type="GO" id="GO:0005634">
    <property type="term" value="C:nucleus"/>
    <property type="evidence" value="ECO:0007669"/>
    <property type="project" value="TreeGrafter"/>
</dbReference>
<dbReference type="GO" id="GO:0090263">
    <property type="term" value="P:positive regulation of canonical Wnt signaling pathway"/>
    <property type="evidence" value="ECO:0007669"/>
    <property type="project" value="TreeGrafter"/>
</dbReference>
<dbReference type="PANTHER" id="PTHR46276">
    <property type="entry name" value="E3 UBIQUITIN-PROTEIN LIGASE UBR5"/>
    <property type="match status" value="1"/>
</dbReference>
<evidence type="ECO:0000313" key="3">
    <source>
        <dbReference type="Proteomes" id="UP000784294"/>
    </source>
</evidence>
<dbReference type="AlphaFoldDB" id="A0A448X4S7"/>
<comment type="caution">
    <text evidence="2">The sequence shown here is derived from an EMBL/GenBank/DDBJ whole genome shotgun (WGS) entry which is preliminary data.</text>
</comment>
<keyword evidence="3" id="KW-1185">Reference proteome</keyword>
<dbReference type="GO" id="GO:0000209">
    <property type="term" value="P:protein polyubiquitination"/>
    <property type="evidence" value="ECO:0007669"/>
    <property type="project" value="TreeGrafter"/>
</dbReference>
<feature type="region of interest" description="Disordered" evidence="1">
    <location>
        <begin position="1"/>
        <end position="21"/>
    </location>
</feature>
<dbReference type="EMBL" id="CAAALY010092322">
    <property type="protein sequence ID" value="VEL28098.1"/>
    <property type="molecule type" value="Genomic_DNA"/>
</dbReference>
<dbReference type="GO" id="GO:0005737">
    <property type="term" value="C:cytoplasm"/>
    <property type="evidence" value="ECO:0007669"/>
    <property type="project" value="TreeGrafter"/>
</dbReference>
<evidence type="ECO:0000313" key="2">
    <source>
        <dbReference type="EMBL" id="VEL28098.1"/>
    </source>
</evidence>
<evidence type="ECO:0000256" key="1">
    <source>
        <dbReference type="SAM" id="MobiDB-lite"/>
    </source>
</evidence>
<organism evidence="2 3">
    <name type="scientific">Protopolystoma xenopodis</name>
    <dbReference type="NCBI Taxonomy" id="117903"/>
    <lineage>
        <taxon>Eukaryota</taxon>
        <taxon>Metazoa</taxon>
        <taxon>Spiralia</taxon>
        <taxon>Lophotrochozoa</taxon>
        <taxon>Platyhelminthes</taxon>
        <taxon>Monogenea</taxon>
        <taxon>Polyopisthocotylea</taxon>
        <taxon>Polystomatidea</taxon>
        <taxon>Polystomatidae</taxon>
        <taxon>Protopolystoma</taxon>
    </lineage>
</organism>
<dbReference type="GO" id="GO:0034450">
    <property type="term" value="F:ubiquitin-ubiquitin ligase activity"/>
    <property type="evidence" value="ECO:0007669"/>
    <property type="project" value="TreeGrafter"/>
</dbReference>
<feature type="compositionally biased region" description="Basic and acidic residues" evidence="1">
    <location>
        <begin position="9"/>
        <end position="21"/>
    </location>
</feature>
<dbReference type="Proteomes" id="UP000784294">
    <property type="component" value="Unassembled WGS sequence"/>
</dbReference>
<dbReference type="PANTHER" id="PTHR46276:SF1">
    <property type="entry name" value="E3 UBIQUITIN-PROTEIN LIGASE UBR5"/>
    <property type="match status" value="1"/>
</dbReference>
<name>A0A448X4S7_9PLAT</name>
<feature type="compositionally biased region" description="Low complexity" evidence="1">
    <location>
        <begin position="193"/>
        <end position="206"/>
    </location>
</feature>
<gene>
    <name evidence="2" type="ORF">PXEA_LOCUS21538</name>
</gene>
<accession>A0A448X4S7</accession>
<reference evidence="2" key="1">
    <citation type="submission" date="2018-11" db="EMBL/GenBank/DDBJ databases">
        <authorList>
            <consortium name="Pathogen Informatics"/>
        </authorList>
    </citation>
    <scope>NUCLEOTIDE SEQUENCE</scope>
</reference>
<protein>
    <submittedName>
        <fullName evidence="2">Uncharacterized protein</fullName>
    </submittedName>
</protein>
<feature type="region of interest" description="Disordered" evidence="1">
    <location>
        <begin position="193"/>
        <end position="214"/>
    </location>
</feature>
<dbReference type="OrthoDB" id="6286466at2759"/>
<proteinExistence type="predicted"/>